<gene>
    <name evidence="9" type="primary">alg13</name>
    <name evidence="7" type="synonym">ALG13</name>
    <name evidence="9" type="ORF">LARI1_G001038</name>
</gene>
<feature type="non-terminal residue" evidence="9">
    <location>
        <position position="1"/>
    </location>
</feature>
<evidence type="ECO:0000256" key="1">
    <source>
        <dbReference type="ARBA" id="ARBA00011198"/>
    </source>
</evidence>
<sequence length="215" mass="23303">LWLNIGPPAVSASITILPFEFLSGTTMHREIFVTTGATADFQDLLANAVSDETLQALSDLSFTHLTIQGGKLGDYFQGIRPENTRGVSIRFFDFNKNGLQQEMKACQAREGVSEEGLVVCHAGAGTILDAMRLGLPLVVVPNVSLLDNHQEELADELERQGYVVKSDTKDLAAAIKKATKISRKAWGTSTNEKGGIAPIADKLIGYEEEVKGRLD</sequence>
<reference evidence="9 10" key="1">
    <citation type="submission" date="2018-05" db="EMBL/GenBank/DDBJ databases">
        <title>Whole genome sequencing for identification of molecular markers to develop diagnostic detection tools for the regulated plant pathogen Lachnellula willkommii.</title>
        <authorList>
            <person name="Giroux E."/>
            <person name="Bilodeau G."/>
        </authorList>
    </citation>
    <scope>NUCLEOTIDE SEQUENCE [LARGE SCALE GENOMIC DNA]</scope>
    <source>
        <strain evidence="9 10">CBS 203.66</strain>
    </source>
</reference>
<name>A0A8T9BK62_9HELO</name>
<comment type="subunit">
    <text evidence="1 7">Heterodimer with ALG14 to form a functional enzyme.</text>
</comment>
<dbReference type="GO" id="GO:0043541">
    <property type="term" value="C:UDP-N-acetylglucosamine transferase complex"/>
    <property type="evidence" value="ECO:0007669"/>
    <property type="project" value="TreeGrafter"/>
</dbReference>
<evidence type="ECO:0000313" key="9">
    <source>
        <dbReference type="EMBL" id="TVY20368.1"/>
    </source>
</evidence>
<dbReference type="AlphaFoldDB" id="A0A8T9BK62"/>
<keyword evidence="10" id="KW-1185">Reference proteome</keyword>
<dbReference type="PANTHER" id="PTHR47043:SF1">
    <property type="entry name" value="UDP-N-ACETYLGLUCOSAMINE TRANSFERASE SUBUNIT ALG13"/>
    <property type="match status" value="1"/>
</dbReference>
<evidence type="ECO:0000256" key="4">
    <source>
        <dbReference type="ARBA" id="ARBA00024804"/>
    </source>
</evidence>
<protein>
    <recommendedName>
        <fullName evidence="3 7">UDP-N-acetylglucosamine transferase subunit ALG13</fullName>
        <ecNumber evidence="2 7">2.4.1.141</ecNumber>
    </recommendedName>
    <alternativeName>
        <fullName evidence="5 7">Asparagine-linked glycosylation protein 13</fullName>
    </alternativeName>
</protein>
<comment type="function">
    <text evidence="4 7">Involved in protein N-glycosylation. Essential for the second step of the dolichol-linked oligosaccharide pathway.</text>
</comment>
<dbReference type="EC" id="2.4.1.141" evidence="2 7"/>
<proteinExistence type="inferred from homology"/>
<organism evidence="9 10">
    <name type="scientific">Lachnellula arida</name>
    <dbReference type="NCBI Taxonomy" id="1316785"/>
    <lineage>
        <taxon>Eukaryota</taxon>
        <taxon>Fungi</taxon>
        <taxon>Dikarya</taxon>
        <taxon>Ascomycota</taxon>
        <taxon>Pezizomycotina</taxon>
        <taxon>Leotiomycetes</taxon>
        <taxon>Helotiales</taxon>
        <taxon>Lachnaceae</taxon>
        <taxon>Lachnellula</taxon>
    </lineage>
</organism>
<evidence type="ECO:0000313" key="10">
    <source>
        <dbReference type="Proteomes" id="UP000469559"/>
    </source>
</evidence>
<dbReference type="PANTHER" id="PTHR47043">
    <property type="entry name" value="UDP-N-ACETYLGLUCOSAMINE TRANSFERASE SUBUNIT ALG13"/>
    <property type="match status" value="1"/>
</dbReference>
<evidence type="ECO:0000256" key="5">
    <source>
        <dbReference type="ARBA" id="ARBA00032061"/>
    </source>
</evidence>
<comment type="catalytic activity">
    <reaction evidence="6">
        <text>an N-acetyl-alpha-D-glucosaminyl-diphospho-di-trans,poly-cis-dolichol + UDP-N-acetyl-alpha-D-glucosamine = an N,N'-diacetylchitobiosyl-diphospho-di-trans,poly-cis-dolichol + UDP + H(+)</text>
        <dbReference type="Rhea" id="RHEA:23380"/>
        <dbReference type="Rhea" id="RHEA-COMP:19507"/>
        <dbReference type="Rhea" id="RHEA-COMP:19510"/>
        <dbReference type="ChEBI" id="CHEBI:15378"/>
        <dbReference type="ChEBI" id="CHEBI:57269"/>
        <dbReference type="ChEBI" id="CHEBI:57705"/>
        <dbReference type="ChEBI" id="CHEBI:58223"/>
        <dbReference type="ChEBI" id="CHEBI:58427"/>
        <dbReference type="EC" id="2.4.1.141"/>
    </reaction>
</comment>
<dbReference type="OrthoDB" id="20273at2759"/>
<dbReference type="GO" id="GO:0004577">
    <property type="term" value="F:N-acetylglucosaminyldiphosphodolichol N-acetylglucosaminyltransferase activity"/>
    <property type="evidence" value="ECO:0007669"/>
    <property type="project" value="UniProtKB-EC"/>
</dbReference>
<keyword evidence="7" id="KW-0256">Endoplasmic reticulum</keyword>
<comment type="subcellular location">
    <subcellularLocation>
        <location evidence="7">Endoplasmic reticulum</location>
    </subcellularLocation>
</comment>
<dbReference type="SUPFAM" id="SSF53756">
    <property type="entry name" value="UDP-Glycosyltransferase/glycogen phosphorylase"/>
    <property type="match status" value="1"/>
</dbReference>
<evidence type="ECO:0000256" key="7">
    <source>
        <dbReference type="RuleBase" id="RU362128"/>
    </source>
</evidence>
<dbReference type="InterPro" id="IPR007235">
    <property type="entry name" value="Glyco_trans_28_C"/>
</dbReference>
<dbReference type="Proteomes" id="UP000469559">
    <property type="component" value="Unassembled WGS sequence"/>
</dbReference>
<comment type="caution">
    <text evidence="9">The sequence shown here is derived from an EMBL/GenBank/DDBJ whole genome shotgun (WGS) entry which is preliminary data.</text>
</comment>
<evidence type="ECO:0000256" key="2">
    <source>
        <dbReference type="ARBA" id="ARBA00012614"/>
    </source>
</evidence>
<dbReference type="Gene3D" id="3.40.50.2000">
    <property type="entry name" value="Glycogen Phosphorylase B"/>
    <property type="match status" value="1"/>
</dbReference>
<feature type="domain" description="Glycosyl transferase family 28 C-terminal" evidence="8">
    <location>
        <begin position="31"/>
        <end position="180"/>
    </location>
</feature>
<dbReference type="EMBL" id="QGMF01000059">
    <property type="protein sequence ID" value="TVY20368.1"/>
    <property type="molecule type" value="Genomic_DNA"/>
</dbReference>
<evidence type="ECO:0000256" key="3">
    <source>
        <dbReference type="ARBA" id="ARBA00017468"/>
    </source>
</evidence>
<evidence type="ECO:0000256" key="6">
    <source>
        <dbReference type="ARBA" id="ARBA00048184"/>
    </source>
</evidence>
<evidence type="ECO:0000259" key="8">
    <source>
        <dbReference type="Pfam" id="PF04101"/>
    </source>
</evidence>
<dbReference type="GO" id="GO:0006488">
    <property type="term" value="P:dolichol-linked oligosaccharide biosynthetic process"/>
    <property type="evidence" value="ECO:0007669"/>
    <property type="project" value="TreeGrafter"/>
</dbReference>
<keyword evidence="7" id="KW-0328">Glycosyltransferase</keyword>
<dbReference type="Pfam" id="PF04101">
    <property type="entry name" value="Glyco_tran_28_C"/>
    <property type="match status" value="1"/>
</dbReference>
<comment type="similarity">
    <text evidence="7">Belongs to the glycosyltransferase 28 family.</text>
</comment>
<keyword evidence="7 9" id="KW-0808">Transferase</keyword>
<dbReference type="InterPro" id="IPR052474">
    <property type="entry name" value="UDP-GlcNAc_transferase"/>
</dbReference>
<accession>A0A8T9BK62</accession>